<dbReference type="AlphaFoldDB" id="A0A1T5EVI7"/>
<evidence type="ECO:0000256" key="2">
    <source>
        <dbReference type="SAM" id="SignalP"/>
    </source>
</evidence>
<feature type="domain" description="Secretion system C-terminal sorting" evidence="3">
    <location>
        <begin position="147"/>
        <end position="213"/>
    </location>
</feature>
<evidence type="ECO:0000313" key="4">
    <source>
        <dbReference type="EMBL" id="SKB87982.1"/>
    </source>
</evidence>
<feature type="signal peptide" evidence="2">
    <location>
        <begin position="1"/>
        <end position="21"/>
    </location>
</feature>
<dbReference type="Pfam" id="PF18962">
    <property type="entry name" value="Por_Secre_tail"/>
    <property type="match status" value="1"/>
</dbReference>
<gene>
    <name evidence="4" type="ORF">SAMN05660477_01623</name>
</gene>
<dbReference type="RefSeq" id="WP_159447639.1">
    <property type="nucleotide sequence ID" value="NZ_FUYZ01000004.1"/>
</dbReference>
<evidence type="ECO:0000259" key="3">
    <source>
        <dbReference type="Pfam" id="PF18962"/>
    </source>
</evidence>
<protein>
    <submittedName>
        <fullName evidence="4">Por secretion system C-terminal sorting domain-containing protein</fullName>
    </submittedName>
</protein>
<name>A0A1T5EVI7_9FLAO</name>
<dbReference type="InterPro" id="IPR026444">
    <property type="entry name" value="Secre_tail"/>
</dbReference>
<accession>A0A1T5EVI7</accession>
<evidence type="ECO:0000313" key="5">
    <source>
        <dbReference type="Proteomes" id="UP000191112"/>
    </source>
</evidence>
<proteinExistence type="predicted"/>
<dbReference type="OrthoDB" id="9805017at2"/>
<dbReference type="EMBL" id="FUYZ01000004">
    <property type="protein sequence ID" value="SKB87982.1"/>
    <property type="molecule type" value="Genomic_DNA"/>
</dbReference>
<dbReference type="NCBIfam" id="TIGR04183">
    <property type="entry name" value="Por_Secre_tail"/>
    <property type="match status" value="1"/>
</dbReference>
<dbReference type="STRING" id="619805.SAMN05660477_01623"/>
<sequence length="215" mass="24411">MKKLYTFCFLFCFFLSFSQNAEYLGISDLSLAQIGEHQIKANLKVTGSTAGEYLTNKIETSGSQITLSLCYKVTDFGAMTYYDHDFNIGIPTVPSNYNLKVNVYQTEVVCDYKKLEDSVNLNFSMPFSGTISLKTFENDFNNKSVSLFPNPVKDILNFKTDVKFDEVNVYDASGRLVLTSLFKPEINVSNLKNGNYFLELKSKDKIITKKFVVKK</sequence>
<reference evidence="4 5" key="1">
    <citation type="submission" date="2017-02" db="EMBL/GenBank/DDBJ databases">
        <authorList>
            <person name="Peterson S.W."/>
        </authorList>
    </citation>
    <scope>NUCLEOTIDE SEQUENCE [LARGE SCALE GENOMIC DNA]</scope>
    <source>
        <strain evidence="4 5">DSM 22323</strain>
    </source>
</reference>
<organism evidence="4 5">
    <name type="scientific">Soonwooa buanensis</name>
    <dbReference type="NCBI Taxonomy" id="619805"/>
    <lineage>
        <taxon>Bacteria</taxon>
        <taxon>Pseudomonadati</taxon>
        <taxon>Bacteroidota</taxon>
        <taxon>Flavobacteriia</taxon>
        <taxon>Flavobacteriales</taxon>
        <taxon>Weeksellaceae</taxon>
        <taxon>Chryseobacterium group</taxon>
        <taxon>Soonwooa</taxon>
    </lineage>
</organism>
<keyword evidence="1 2" id="KW-0732">Signal</keyword>
<feature type="chain" id="PRO_5012301389" evidence="2">
    <location>
        <begin position="22"/>
        <end position="215"/>
    </location>
</feature>
<evidence type="ECO:0000256" key="1">
    <source>
        <dbReference type="ARBA" id="ARBA00022729"/>
    </source>
</evidence>
<keyword evidence="5" id="KW-1185">Reference proteome</keyword>
<dbReference type="Proteomes" id="UP000191112">
    <property type="component" value="Unassembled WGS sequence"/>
</dbReference>